<evidence type="ECO:0000313" key="2">
    <source>
        <dbReference type="EMBL" id="AYG95637.1"/>
    </source>
</evidence>
<dbReference type="AlphaFoldDB" id="A0A494RGM2"/>
<protein>
    <submittedName>
        <fullName evidence="2">Uncharacterized protein</fullName>
    </submittedName>
</protein>
<keyword evidence="1" id="KW-1133">Transmembrane helix</keyword>
<proteinExistence type="predicted"/>
<keyword evidence="1" id="KW-0812">Transmembrane</keyword>
<keyword evidence="1" id="KW-0472">Membrane</keyword>
<gene>
    <name evidence="2" type="ORF">D8I30_10925</name>
</gene>
<name>A0A494RGM2_9CAUL</name>
<organism evidence="2 3">
    <name type="scientific">Brevundimonas naejangsanensis</name>
    <dbReference type="NCBI Taxonomy" id="588932"/>
    <lineage>
        <taxon>Bacteria</taxon>
        <taxon>Pseudomonadati</taxon>
        <taxon>Pseudomonadota</taxon>
        <taxon>Alphaproteobacteria</taxon>
        <taxon>Caulobacterales</taxon>
        <taxon>Caulobacteraceae</taxon>
        <taxon>Brevundimonas</taxon>
    </lineage>
</organism>
<sequence length="60" mass="5858">MSPGACILALAAPATAFALGLALGRRLISPVRFVQIVGGLGCGLLLVMTAARLLSGGGHG</sequence>
<dbReference type="Proteomes" id="UP000276984">
    <property type="component" value="Chromosome"/>
</dbReference>
<accession>A0A494RGM2</accession>
<evidence type="ECO:0000313" key="3">
    <source>
        <dbReference type="Proteomes" id="UP000276984"/>
    </source>
</evidence>
<feature type="transmembrane region" description="Helical" evidence="1">
    <location>
        <begin position="34"/>
        <end position="54"/>
    </location>
</feature>
<dbReference type="EMBL" id="CP032707">
    <property type="protein sequence ID" value="AYG95637.1"/>
    <property type="molecule type" value="Genomic_DNA"/>
</dbReference>
<reference evidence="2 3" key="1">
    <citation type="submission" date="2018-10" db="EMBL/GenBank/DDBJ databases">
        <title>Complete genome sequence of Brevundimonas naejangsanensis BRV3.</title>
        <authorList>
            <person name="Berrios L."/>
            <person name="Ely B."/>
        </authorList>
    </citation>
    <scope>NUCLEOTIDE SEQUENCE [LARGE SCALE GENOMIC DNA]</scope>
    <source>
        <strain evidence="2 3">BRV3</strain>
    </source>
</reference>
<evidence type="ECO:0000256" key="1">
    <source>
        <dbReference type="SAM" id="Phobius"/>
    </source>
</evidence>
<keyword evidence="3" id="KW-1185">Reference proteome</keyword>